<dbReference type="InterPro" id="IPR003594">
    <property type="entry name" value="HATPase_dom"/>
</dbReference>
<dbReference type="Gene3D" id="2.130.10.10">
    <property type="entry name" value="YVTN repeat-like/Quinoprotein amine dehydrogenase"/>
    <property type="match status" value="4"/>
</dbReference>
<evidence type="ECO:0000256" key="1">
    <source>
        <dbReference type="ARBA" id="ARBA00000085"/>
    </source>
</evidence>
<reference evidence="6 7" key="1">
    <citation type="submission" date="2022-10" db="EMBL/GenBank/DDBJ databases">
        <title>Comparative genomics and taxonomic characterization of three novel marine species of genus Reichenbachiella exhibiting antioxidant and polysaccharide degradation activities.</title>
        <authorList>
            <person name="Muhammad N."/>
            <person name="Lee Y.-J."/>
            <person name="Ko J."/>
            <person name="Kim S.-G."/>
        </authorList>
    </citation>
    <scope>NUCLEOTIDE SEQUENCE [LARGE SCALE GENOMIC DNA]</scope>
    <source>
        <strain evidence="6 7">ABR2-5</strain>
    </source>
</reference>
<comment type="catalytic activity">
    <reaction evidence="1">
        <text>ATP + protein L-histidine = ADP + protein N-phospho-L-histidine.</text>
        <dbReference type="EC" id="2.7.13.3"/>
    </reaction>
</comment>
<dbReference type="EMBL" id="JAOYOD010000001">
    <property type="protein sequence ID" value="MCV9387628.1"/>
    <property type="molecule type" value="Genomic_DNA"/>
</dbReference>
<dbReference type="InterPro" id="IPR005467">
    <property type="entry name" value="His_kinase_dom"/>
</dbReference>
<keyword evidence="4" id="KW-0175">Coiled coil</keyword>
<dbReference type="InterPro" id="IPR036890">
    <property type="entry name" value="HATPase_C_sf"/>
</dbReference>
<dbReference type="PANTHER" id="PTHR43547:SF2">
    <property type="entry name" value="HYBRID SIGNAL TRANSDUCTION HISTIDINE KINASE C"/>
    <property type="match status" value="1"/>
</dbReference>
<keyword evidence="3" id="KW-0597">Phosphoprotein</keyword>
<feature type="domain" description="Histidine kinase" evidence="5">
    <location>
        <begin position="863"/>
        <end position="1081"/>
    </location>
</feature>
<gene>
    <name evidence="6" type="ORF">N7U62_13185</name>
</gene>
<organism evidence="6 7">
    <name type="scientific">Reichenbachiella ulvae</name>
    <dbReference type="NCBI Taxonomy" id="2980104"/>
    <lineage>
        <taxon>Bacteria</taxon>
        <taxon>Pseudomonadati</taxon>
        <taxon>Bacteroidota</taxon>
        <taxon>Cytophagia</taxon>
        <taxon>Cytophagales</taxon>
        <taxon>Reichenbachiellaceae</taxon>
        <taxon>Reichenbachiella</taxon>
    </lineage>
</organism>
<dbReference type="RefSeq" id="WP_264138449.1">
    <property type="nucleotide sequence ID" value="NZ_JAOYOD010000001.1"/>
</dbReference>
<dbReference type="Pfam" id="PF02518">
    <property type="entry name" value="HATPase_c"/>
    <property type="match status" value="1"/>
</dbReference>
<evidence type="ECO:0000259" key="5">
    <source>
        <dbReference type="PROSITE" id="PS50109"/>
    </source>
</evidence>
<dbReference type="InterPro" id="IPR015943">
    <property type="entry name" value="WD40/YVTN_repeat-like_dom_sf"/>
</dbReference>
<dbReference type="Gene3D" id="1.10.287.130">
    <property type="match status" value="1"/>
</dbReference>
<keyword evidence="7" id="KW-1185">Reference proteome</keyword>
<dbReference type="Pfam" id="PF07494">
    <property type="entry name" value="Reg_prop"/>
    <property type="match status" value="5"/>
</dbReference>
<dbReference type="Pfam" id="PF07495">
    <property type="entry name" value="Y_Y_Y"/>
    <property type="match status" value="1"/>
</dbReference>
<sequence>MGKSTIDTIQTGKLNSILFSFILSLLFAQNSWSQDRTFKLDYLGDDEGLSQNTINCIIQDKLGYIWFGTQDGLNRYNGYEFEIFRHDEADSSSISDNFVLGIDADARGNLWIATRGGGLNFFDIRTEKFSHYVHDPSNSNSISNNRLRTTLVDRKGNIWIGSRGGGLNRYNPTSKTFTRYRHSDDPNSLAGDEVYCLFEDQKGVIWIGTSQGLNRYQESNDNFITYLPGTYIRGIIEDHKKRLWIGSFGKGLILFNRESGQSSSYLHQPDNPKSLSSNQIMSLLEDDNHNLWVGTHGGHLNLFNPEQNSFQNLQVISPNVRTLYQDQSKTLWIGTRWGINKVNRQKQKFSHYRNSEVNPNLLTSNSIFTVLKDTDDRYWIGSFEKGLTLIDEKNRLNLKFTKSSGSGLQGDKMRSLFQDSQGNIWAGTRENGLYLYHEQTQKMIPYPIMGRQKISVNQIFEDSKNDLWFCTFNGLFHFDPDTKKFTHYEKEDDRSSLHSNATWSIREDQNGKYYIGLYAAGFDIFDPKSHTFTHFEKDVNDPSSLANDGVSEVFVDSKNRIWVAIYGGGLDYFDPETEKFTHYSRNEGLANTALYGILEDEKGHLWMSHNLGISVFDPETKKFTNYSKDDGLFGHEFNSSAYFKAHDNEMLFGGMEGLLMINPDKLESIEDLPRVMINQFSLYNKEVEPGKGGVLDSLIEFDHQITLDHNQNYLSFRFVALNYVNANNSRYQYKLIGFDKQWVEASNDRTAKYTNLPPGNYTFKVRSTLNGQFENYTTDQIRLTILTPWWKKEWFMGLCVLSIFGLLWSGYSYRTHAIKKKNIALENTIKERTKEIAEQKEMLASQNLELRQLNKEKNDLIGMVAHDLRTPLNNIKGLVSLIEISEDSLSEETEESIQLIHESTDRLRGMITKTLDVNAIEARTINLKKSYFEINELLKEVAYNFRPISQSKKIEILLEQSTNQYQVHLDKNYCIQIFENIISNAIKFSNSGTQIKITTHEISEKIQIHVTDQGPGISQSDMKKLFANYKPLSAKPTAGEESSGLGLYIVKKYVTAMNGKVWCESEVGKGSTFIVEFPLAD</sequence>
<keyword evidence="6" id="KW-0547">Nucleotide-binding</keyword>
<dbReference type="InterPro" id="IPR036097">
    <property type="entry name" value="HisK_dim/P_sf"/>
</dbReference>
<feature type="coiled-coil region" evidence="4">
    <location>
        <begin position="822"/>
        <end position="863"/>
    </location>
</feature>
<dbReference type="PANTHER" id="PTHR43547">
    <property type="entry name" value="TWO-COMPONENT HISTIDINE KINASE"/>
    <property type="match status" value="1"/>
</dbReference>
<dbReference type="CDD" id="cd00082">
    <property type="entry name" value="HisKA"/>
    <property type="match status" value="1"/>
</dbReference>
<dbReference type="Gene3D" id="3.30.565.10">
    <property type="entry name" value="Histidine kinase-like ATPase, C-terminal domain"/>
    <property type="match status" value="1"/>
</dbReference>
<keyword evidence="6" id="KW-0067">ATP-binding</keyword>
<accession>A0ABT3CWM7</accession>
<protein>
    <recommendedName>
        <fullName evidence="2">histidine kinase</fullName>
        <ecNumber evidence="2">2.7.13.3</ecNumber>
    </recommendedName>
</protein>
<comment type="caution">
    <text evidence="6">The sequence shown here is derived from an EMBL/GenBank/DDBJ whole genome shotgun (WGS) entry which is preliminary data.</text>
</comment>
<dbReference type="SMART" id="SM00388">
    <property type="entry name" value="HisKA"/>
    <property type="match status" value="1"/>
</dbReference>
<dbReference type="GO" id="GO:0005524">
    <property type="term" value="F:ATP binding"/>
    <property type="evidence" value="ECO:0007669"/>
    <property type="project" value="UniProtKB-KW"/>
</dbReference>
<dbReference type="InterPro" id="IPR003661">
    <property type="entry name" value="HisK_dim/P_dom"/>
</dbReference>
<dbReference type="Proteomes" id="UP001300692">
    <property type="component" value="Unassembled WGS sequence"/>
</dbReference>
<dbReference type="SUPFAM" id="SSF63829">
    <property type="entry name" value="Calcium-dependent phosphotriesterase"/>
    <property type="match status" value="2"/>
</dbReference>
<dbReference type="SUPFAM" id="SSF47384">
    <property type="entry name" value="Homodimeric domain of signal transducing histidine kinase"/>
    <property type="match status" value="1"/>
</dbReference>
<dbReference type="SMART" id="SM00387">
    <property type="entry name" value="HATPase_c"/>
    <property type="match status" value="1"/>
</dbReference>
<dbReference type="InterPro" id="IPR011123">
    <property type="entry name" value="Y_Y_Y"/>
</dbReference>
<dbReference type="PROSITE" id="PS50109">
    <property type="entry name" value="HIS_KIN"/>
    <property type="match status" value="1"/>
</dbReference>
<dbReference type="InterPro" id="IPR011110">
    <property type="entry name" value="Reg_prop"/>
</dbReference>
<dbReference type="InterPro" id="IPR004358">
    <property type="entry name" value="Sig_transdc_His_kin-like_C"/>
</dbReference>
<dbReference type="EC" id="2.7.13.3" evidence="2"/>
<evidence type="ECO:0000256" key="4">
    <source>
        <dbReference type="SAM" id="Coils"/>
    </source>
</evidence>
<dbReference type="Gene3D" id="2.60.40.10">
    <property type="entry name" value="Immunoglobulins"/>
    <property type="match status" value="1"/>
</dbReference>
<dbReference type="PRINTS" id="PR00344">
    <property type="entry name" value="BCTRLSENSOR"/>
</dbReference>
<evidence type="ECO:0000313" key="7">
    <source>
        <dbReference type="Proteomes" id="UP001300692"/>
    </source>
</evidence>
<dbReference type="InterPro" id="IPR013783">
    <property type="entry name" value="Ig-like_fold"/>
</dbReference>
<evidence type="ECO:0000256" key="2">
    <source>
        <dbReference type="ARBA" id="ARBA00012438"/>
    </source>
</evidence>
<proteinExistence type="predicted"/>
<dbReference type="SUPFAM" id="SSF55874">
    <property type="entry name" value="ATPase domain of HSP90 chaperone/DNA topoisomerase II/histidine kinase"/>
    <property type="match status" value="1"/>
</dbReference>
<dbReference type="Pfam" id="PF00512">
    <property type="entry name" value="HisKA"/>
    <property type="match status" value="1"/>
</dbReference>
<evidence type="ECO:0000256" key="3">
    <source>
        <dbReference type="ARBA" id="ARBA00022553"/>
    </source>
</evidence>
<name>A0ABT3CWM7_9BACT</name>
<evidence type="ECO:0000313" key="6">
    <source>
        <dbReference type="EMBL" id="MCV9387628.1"/>
    </source>
</evidence>
<dbReference type="CDD" id="cd00075">
    <property type="entry name" value="HATPase"/>
    <property type="match status" value="1"/>
</dbReference>